<gene>
    <name evidence="2" type="ORF">rosag_23630</name>
</gene>
<dbReference type="AlphaFoldDB" id="A0AA37Q3F2"/>
<sequence>MEEVGLPTPTVAASAPPSRGMIELTLPDGRRCRLEARRDAGASGPDPAAPVIHCEIDGQAPVTIPLHAGWAETAALPPSVVDAIIRHFLME</sequence>
<keyword evidence="3" id="KW-1185">Reference proteome</keyword>
<dbReference type="Proteomes" id="UP001161325">
    <property type="component" value="Unassembled WGS sequence"/>
</dbReference>
<reference evidence="2" key="1">
    <citation type="submission" date="2022-08" db="EMBL/GenBank/DDBJ databases">
        <title>Draft genome sequencing of Roseisolibacter agri AW1220.</title>
        <authorList>
            <person name="Tobiishi Y."/>
            <person name="Tonouchi A."/>
        </authorList>
    </citation>
    <scope>NUCLEOTIDE SEQUENCE</scope>
    <source>
        <strain evidence="2">AW1220</strain>
    </source>
</reference>
<feature type="region of interest" description="Disordered" evidence="1">
    <location>
        <begin position="1"/>
        <end position="23"/>
    </location>
</feature>
<accession>A0AA37Q3F2</accession>
<evidence type="ECO:0000256" key="1">
    <source>
        <dbReference type="SAM" id="MobiDB-lite"/>
    </source>
</evidence>
<organism evidence="2 3">
    <name type="scientific">Roseisolibacter agri</name>
    <dbReference type="NCBI Taxonomy" id="2014610"/>
    <lineage>
        <taxon>Bacteria</taxon>
        <taxon>Pseudomonadati</taxon>
        <taxon>Gemmatimonadota</taxon>
        <taxon>Gemmatimonadia</taxon>
        <taxon>Gemmatimonadales</taxon>
        <taxon>Gemmatimonadaceae</taxon>
        <taxon>Roseisolibacter</taxon>
    </lineage>
</organism>
<feature type="compositionally biased region" description="Low complexity" evidence="1">
    <location>
        <begin position="7"/>
        <end position="18"/>
    </location>
</feature>
<evidence type="ECO:0000313" key="3">
    <source>
        <dbReference type="Proteomes" id="UP001161325"/>
    </source>
</evidence>
<name>A0AA37Q3F2_9BACT</name>
<dbReference type="EMBL" id="BRXS01000003">
    <property type="protein sequence ID" value="GLC25850.1"/>
    <property type="molecule type" value="Genomic_DNA"/>
</dbReference>
<comment type="caution">
    <text evidence="2">The sequence shown here is derived from an EMBL/GenBank/DDBJ whole genome shotgun (WGS) entry which is preliminary data.</text>
</comment>
<evidence type="ECO:0000313" key="2">
    <source>
        <dbReference type="EMBL" id="GLC25850.1"/>
    </source>
</evidence>
<protein>
    <submittedName>
        <fullName evidence="2">Uncharacterized protein</fullName>
    </submittedName>
</protein>
<proteinExistence type="predicted"/>